<sequence>MDHSLSSQIVIHIINHLLPYVMVAHQHLCTLWVSWWPKSAQRKVKNVSHRSIVRVIGTYLSLKPQHHRLYFQVRSHTTVSSLKPQHHRLYFQVRSPTAVSSLKPQHHRLYFQTVQPDQRCSTPFSEDGVRRAPVSLADIAMLEQEEPLPGIYISCELGQSRREARRNSRSCVRRKETEHVLDTTPAATCNPSQKQPPVEDAALQRISALEAELNKLRAQIALMATVQPQTPSVQPGAGNPLGTPQAPPPAPPPPPPPPPPPASLATPVMNIKEIIRKNKSKRSASVSTPVSMPSINRCIIVKPKCFPQNKSKRSASVSTPVSMPSPGGVPNMMAVLKDMSNVKLRSVERSPGGTPVRQKPKEADAQDPAALIAQALRRKFAHRKPVGSPDQQDKENDWPSPDASCSPKQCSTTAPPDIDSTPLPPQYKSEHPYSALWF</sequence>
<comment type="similarity">
    <text evidence="1">Belongs to the MTFR1 family.</text>
</comment>
<gene>
    <name evidence="4" type="ORF">BRAFLDRAFT_89455</name>
</gene>
<feature type="compositionally biased region" description="Pro residues" evidence="3">
    <location>
        <begin position="245"/>
        <end position="262"/>
    </location>
</feature>
<keyword evidence="2" id="KW-0175">Coiled coil</keyword>
<organism>
    <name type="scientific">Branchiostoma floridae</name>
    <name type="common">Florida lancelet</name>
    <name type="synonym">Amphioxus</name>
    <dbReference type="NCBI Taxonomy" id="7739"/>
    <lineage>
        <taxon>Eukaryota</taxon>
        <taxon>Metazoa</taxon>
        <taxon>Chordata</taxon>
        <taxon>Cephalochordata</taxon>
        <taxon>Leptocardii</taxon>
        <taxon>Amphioxiformes</taxon>
        <taxon>Branchiostomatidae</taxon>
        <taxon>Branchiostoma</taxon>
    </lineage>
</organism>
<dbReference type="AlphaFoldDB" id="C3ZKY3"/>
<feature type="region of interest" description="Disordered" evidence="3">
    <location>
        <begin position="309"/>
        <end position="328"/>
    </location>
</feature>
<name>C3ZKY3_BRAFL</name>
<feature type="region of interest" description="Disordered" evidence="3">
    <location>
        <begin position="163"/>
        <end position="199"/>
    </location>
</feature>
<feature type="region of interest" description="Disordered" evidence="3">
    <location>
        <begin position="228"/>
        <end position="265"/>
    </location>
</feature>
<dbReference type="eggNOG" id="ENOG502QUU8">
    <property type="taxonomic scope" value="Eukaryota"/>
</dbReference>
<feature type="compositionally biased region" description="Polar residues" evidence="3">
    <location>
        <begin position="185"/>
        <end position="195"/>
    </location>
</feature>
<proteinExistence type="inferred from homology"/>
<dbReference type="STRING" id="7739.C3ZKY3"/>
<evidence type="ECO:0000256" key="2">
    <source>
        <dbReference type="SAM" id="Coils"/>
    </source>
</evidence>
<dbReference type="InParanoid" id="C3ZKY3"/>
<evidence type="ECO:0000256" key="1">
    <source>
        <dbReference type="ARBA" id="ARBA00005807"/>
    </source>
</evidence>
<dbReference type="Pfam" id="PF05308">
    <property type="entry name" value="Mito_fiss_reg"/>
    <property type="match status" value="1"/>
</dbReference>
<dbReference type="FunCoup" id="C3ZKY3">
    <property type="interactions" value="108"/>
</dbReference>
<dbReference type="PANTHER" id="PTHR14215:SF0">
    <property type="entry name" value="WH2 DOMAIN-CONTAINING PROTEIN"/>
    <property type="match status" value="1"/>
</dbReference>
<feature type="compositionally biased region" description="Basic residues" evidence="3">
    <location>
        <begin position="376"/>
        <end position="385"/>
    </location>
</feature>
<feature type="coiled-coil region" evidence="2">
    <location>
        <begin position="199"/>
        <end position="226"/>
    </location>
</feature>
<protein>
    <submittedName>
        <fullName evidence="4">Uncharacterized protein</fullName>
    </submittedName>
</protein>
<dbReference type="InterPro" id="IPR007972">
    <property type="entry name" value="Mtfr1"/>
</dbReference>
<dbReference type="EMBL" id="GG666640">
    <property type="protein sequence ID" value="EEN46665.1"/>
    <property type="molecule type" value="Genomic_DNA"/>
</dbReference>
<reference evidence="4" key="1">
    <citation type="journal article" date="2008" name="Nature">
        <title>The amphioxus genome and the evolution of the chordate karyotype.</title>
        <authorList>
            <consortium name="US DOE Joint Genome Institute (JGI-PGF)"/>
            <person name="Putnam N.H."/>
            <person name="Butts T."/>
            <person name="Ferrier D.E.K."/>
            <person name="Furlong R.F."/>
            <person name="Hellsten U."/>
            <person name="Kawashima T."/>
            <person name="Robinson-Rechavi M."/>
            <person name="Shoguchi E."/>
            <person name="Terry A."/>
            <person name="Yu J.-K."/>
            <person name="Benito-Gutierrez E.L."/>
            <person name="Dubchak I."/>
            <person name="Garcia-Fernandez J."/>
            <person name="Gibson-Brown J.J."/>
            <person name="Grigoriev I.V."/>
            <person name="Horton A.C."/>
            <person name="de Jong P.J."/>
            <person name="Jurka J."/>
            <person name="Kapitonov V.V."/>
            <person name="Kohara Y."/>
            <person name="Kuroki Y."/>
            <person name="Lindquist E."/>
            <person name="Lucas S."/>
            <person name="Osoegawa K."/>
            <person name="Pennacchio L.A."/>
            <person name="Salamov A.A."/>
            <person name="Satou Y."/>
            <person name="Sauka-Spengler T."/>
            <person name="Schmutz J."/>
            <person name="Shin-I T."/>
            <person name="Toyoda A."/>
            <person name="Bronner-Fraser M."/>
            <person name="Fujiyama A."/>
            <person name="Holland L.Z."/>
            <person name="Holland P.W.H."/>
            <person name="Satoh N."/>
            <person name="Rokhsar D.S."/>
        </authorList>
    </citation>
    <scope>NUCLEOTIDE SEQUENCE [LARGE SCALE GENOMIC DNA]</scope>
    <source>
        <strain evidence="4">S238N-H82</strain>
        <tissue evidence="4">Testes</tissue>
    </source>
</reference>
<feature type="region of interest" description="Disordered" evidence="3">
    <location>
        <begin position="344"/>
        <end position="438"/>
    </location>
</feature>
<dbReference type="PANTHER" id="PTHR14215">
    <property type="entry name" value="PROTEIN OF UNKNOWN FUNCTION DUF729"/>
    <property type="match status" value="1"/>
</dbReference>
<accession>C3ZKY3</accession>
<evidence type="ECO:0000313" key="4">
    <source>
        <dbReference type="EMBL" id="EEN46665.1"/>
    </source>
</evidence>
<evidence type="ECO:0000256" key="3">
    <source>
        <dbReference type="SAM" id="MobiDB-lite"/>
    </source>
</evidence>